<name>A0A8S9UKT6_PHYIN</name>
<sequence>MTSLGRLLAGIMVAPRKLAPGAASCRAGTDGRLGRVHNCESRRSDTGVAACPLRVAIRATRGWGILPEGGEGLQVQQLITMVLLTFRAANSPVISFMSCITDCK</sequence>
<accession>A0A8S9UKT6</accession>
<evidence type="ECO:0000313" key="2">
    <source>
        <dbReference type="Proteomes" id="UP000704712"/>
    </source>
</evidence>
<gene>
    <name evidence="1" type="ORF">GN958_ATG10701</name>
</gene>
<comment type="caution">
    <text evidence="1">The sequence shown here is derived from an EMBL/GenBank/DDBJ whole genome shotgun (WGS) entry which is preliminary data.</text>
</comment>
<reference evidence="1" key="1">
    <citation type="submission" date="2020-03" db="EMBL/GenBank/DDBJ databases">
        <title>Hybrid Assembly of Korean Phytophthora infestans isolates.</title>
        <authorList>
            <person name="Prokchorchik M."/>
            <person name="Lee Y."/>
            <person name="Seo J."/>
            <person name="Cho J.-H."/>
            <person name="Park Y.-E."/>
            <person name="Jang D.-C."/>
            <person name="Im J.-S."/>
            <person name="Choi J.-G."/>
            <person name="Park H.-J."/>
            <person name="Lee G.-B."/>
            <person name="Lee Y.-G."/>
            <person name="Hong S.-Y."/>
            <person name="Cho K."/>
            <person name="Sohn K.H."/>
        </authorList>
    </citation>
    <scope>NUCLEOTIDE SEQUENCE</scope>
    <source>
        <strain evidence="1">KR_2_A2</strain>
    </source>
</reference>
<protein>
    <submittedName>
        <fullName evidence="1">Uncharacterized protein</fullName>
    </submittedName>
</protein>
<organism evidence="1 2">
    <name type="scientific">Phytophthora infestans</name>
    <name type="common">Potato late blight agent</name>
    <name type="synonym">Botrytis infestans</name>
    <dbReference type="NCBI Taxonomy" id="4787"/>
    <lineage>
        <taxon>Eukaryota</taxon>
        <taxon>Sar</taxon>
        <taxon>Stramenopiles</taxon>
        <taxon>Oomycota</taxon>
        <taxon>Peronosporomycetes</taxon>
        <taxon>Peronosporales</taxon>
        <taxon>Peronosporaceae</taxon>
        <taxon>Phytophthora</taxon>
    </lineage>
</organism>
<dbReference type="AlphaFoldDB" id="A0A8S9UKT6"/>
<proteinExistence type="predicted"/>
<dbReference type="EMBL" id="JAACNO010001512">
    <property type="protein sequence ID" value="KAF4140092.1"/>
    <property type="molecule type" value="Genomic_DNA"/>
</dbReference>
<evidence type="ECO:0000313" key="1">
    <source>
        <dbReference type="EMBL" id="KAF4140092.1"/>
    </source>
</evidence>
<dbReference type="Proteomes" id="UP000704712">
    <property type="component" value="Unassembled WGS sequence"/>
</dbReference>